<organism evidence="2 3">
    <name type="scientific">Klebsormidium nitens</name>
    <name type="common">Green alga</name>
    <name type="synonym">Ulothrix nitens</name>
    <dbReference type="NCBI Taxonomy" id="105231"/>
    <lineage>
        <taxon>Eukaryota</taxon>
        <taxon>Viridiplantae</taxon>
        <taxon>Streptophyta</taxon>
        <taxon>Klebsormidiophyceae</taxon>
        <taxon>Klebsormidiales</taxon>
        <taxon>Klebsormidiaceae</taxon>
        <taxon>Klebsormidium</taxon>
    </lineage>
</organism>
<feature type="compositionally biased region" description="Polar residues" evidence="1">
    <location>
        <begin position="27"/>
        <end position="43"/>
    </location>
</feature>
<protein>
    <submittedName>
        <fullName evidence="2">Uncharacterized protein</fullName>
    </submittedName>
</protein>
<accession>A0A1Y1IQU0</accession>
<sequence length="931" mass="103706">MSWLPFSGDKPRKPSRRRGQDGCNPQLIPTGTRSPQRQFNAFSSAARREAGGSPLQDLPSPPPDQPSPQPDPPLSQPDLASGGASPAAYEHALSPEPRTSAVGQQEGPRFQEVRGTEQEGLQAAASQSADDVKRHAYVSFIKQCCGGKGLSRNDQNWLLSFADVPGLKGAADVQSYIDTLPQPAGWKRVNLARANGKDGQDLFLDYCDAYEAVLGLWRDPAHSGKLILKPVLLRNKKGERVYKGAHSGVWWHEMQKVIPLSDSVLALILYSDGTPLSLSGRQKVRPVVLSLANIPKELRGRFTGWVLVGYIPYVEPRPELGLSENSDALRTRQLQIWHESYETILRRLKLHTTTGLDVTDASGSVTKVWPMLYAVVTDWQEGCVAAATKSGNKTKCPCHSCLVLSTELNDFAAGSQADPRTEEKMRQIYEQVVRLHKKGGCQEVISQLLKAWSVNPVQNAFWNWPGGNTEAGNPYLSILPEIMHQLDHGILPQIFEAIGTYARDKFGPREGNRLLAKANLRYRSFRNSHPGLRLPNIDFLGGSSFVTAFEHRHCLSVAVFAVVGVFTLPNGRDEITTLLREVANAYLDFGVRHRGSGHTDSSLEKVDESWARVLKMLRKVLPYQASDWGTSKVHTTVHLSPSVRLKGGSDEYHADIFESSHKSTAKTPYRASNRFDMQLQMVKHVKDRLALRAAGADRFAANVNERALRVRAVKQKSNLLSIKGRGIRLARLSSHARAAGNWDSALRDQPELVLLERALRAHLGGNRRGTQALLENLPNVKDAKITRHLTLAIARARQPDGRLKTELARANPSFGKKRRPLFNDVVVQGEELGRNGGRVKVLWFAQLRLLFSCTDHKGKKRAYAFVRWYQKTGPLDVTNCIRLKWEKVKGSDGREVDRYGVVGIQSIKRLEHIIPDPNHENMYYVNAFRVV</sequence>
<dbReference type="InterPro" id="IPR041078">
    <property type="entry name" value="Plavaka"/>
</dbReference>
<dbReference type="OMA" id="KHEIREH"/>
<proteinExistence type="predicted"/>
<reference evidence="2 3" key="1">
    <citation type="journal article" date="2014" name="Nat. Commun.">
        <title>Klebsormidium flaccidum genome reveals primary factors for plant terrestrial adaptation.</title>
        <authorList>
            <person name="Hori K."/>
            <person name="Maruyama F."/>
            <person name="Fujisawa T."/>
            <person name="Togashi T."/>
            <person name="Yamamoto N."/>
            <person name="Seo M."/>
            <person name="Sato S."/>
            <person name="Yamada T."/>
            <person name="Mori H."/>
            <person name="Tajima N."/>
            <person name="Moriyama T."/>
            <person name="Ikeuchi M."/>
            <person name="Watanabe M."/>
            <person name="Wada H."/>
            <person name="Kobayashi K."/>
            <person name="Saito M."/>
            <person name="Masuda T."/>
            <person name="Sasaki-Sekimoto Y."/>
            <person name="Mashiguchi K."/>
            <person name="Awai K."/>
            <person name="Shimojima M."/>
            <person name="Masuda S."/>
            <person name="Iwai M."/>
            <person name="Nobusawa T."/>
            <person name="Narise T."/>
            <person name="Kondo S."/>
            <person name="Saito H."/>
            <person name="Sato R."/>
            <person name="Murakawa M."/>
            <person name="Ihara Y."/>
            <person name="Oshima-Yamada Y."/>
            <person name="Ohtaka K."/>
            <person name="Satoh M."/>
            <person name="Sonobe K."/>
            <person name="Ishii M."/>
            <person name="Ohtani R."/>
            <person name="Kanamori-Sato M."/>
            <person name="Honoki R."/>
            <person name="Miyazaki D."/>
            <person name="Mochizuki H."/>
            <person name="Umetsu J."/>
            <person name="Higashi K."/>
            <person name="Shibata D."/>
            <person name="Kamiya Y."/>
            <person name="Sato N."/>
            <person name="Nakamura Y."/>
            <person name="Tabata S."/>
            <person name="Ida S."/>
            <person name="Kurokawa K."/>
            <person name="Ohta H."/>
        </authorList>
    </citation>
    <scope>NUCLEOTIDE SEQUENCE [LARGE SCALE GENOMIC DNA]</scope>
    <source>
        <strain evidence="2 3">NIES-2285</strain>
    </source>
</reference>
<name>A0A1Y1IQU0_KLENI</name>
<dbReference type="AlphaFoldDB" id="A0A1Y1IQU0"/>
<dbReference type="EMBL" id="DF237767">
    <property type="protein sequence ID" value="GAQ91611.1"/>
    <property type="molecule type" value="Genomic_DNA"/>
</dbReference>
<dbReference type="Pfam" id="PF18759">
    <property type="entry name" value="Plavaka"/>
    <property type="match status" value="1"/>
</dbReference>
<gene>
    <name evidence="2" type="ORF">KFL_008180030</name>
</gene>
<evidence type="ECO:0000256" key="1">
    <source>
        <dbReference type="SAM" id="MobiDB-lite"/>
    </source>
</evidence>
<evidence type="ECO:0000313" key="2">
    <source>
        <dbReference type="EMBL" id="GAQ91611.1"/>
    </source>
</evidence>
<dbReference type="STRING" id="105231.A0A1Y1IQU0"/>
<feature type="region of interest" description="Disordered" evidence="1">
    <location>
        <begin position="1"/>
        <end position="127"/>
    </location>
</feature>
<feature type="compositionally biased region" description="Pro residues" evidence="1">
    <location>
        <begin position="59"/>
        <end position="75"/>
    </location>
</feature>
<evidence type="ECO:0000313" key="3">
    <source>
        <dbReference type="Proteomes" id="UP000054558"/>
    </source>
</evidence>
<keyword evidence="3" id="KW-1185">Reference proteome</keyword>
<dbReference type="Proteomes" id="UP000054558">
    <property type="component" value="Unassembled WGS sequence"/>
</dbReference>
<dbReference type="OrthoDB" id="2015334at2759"/>